<dbReference type="GO" id="GO:0005975">
    <property type="term" value="P:carbohydrate metabolic process"/>
    <property type="evidence" value="ECO:0007669"/>
    <property type="project" value="InterPro"/>
</dbReference>
<proteinExistence type="predicted"/>
<name>A0A1H2RXJ3_9BACL</name>
<dbReference type="InterPro" id="IPR050248">
    <property type="entry name" value="Polysacc_deacetylase_ArnD"/>
</dbReference>
<protein>
    <submittedName>
        <fullName evidence="3">Peptidoglycan/xylan/chitin deacetylase, PgdA/CDA1 family</fullName>
    </submittedName>
</protein>
<feature type="region of interest" description="Disordered" evidence="1">
    <location>
        <begin position="29"/>
        <end position="103"/>
    </location>
</feature>
<evidence type="ECO:0000256" key="1">
    <source>
        <dbReference type="SAM" id="MobiDB-lite"/>
    </source>
</evidence>
<dbReference type="AlphaFoldDB" id="A0A1H2RXJ3"/>
<dbReference type="InterPro" id="IPR002509">
    <property type="entry name" value="NODB_dom"/>
</dbReference>
<gene>
    <name evidence="3" type="ORF">SAMN05444487_10223</name>
</gene>
<feature type="compositionally biased region" description="Basic residues" evidence="1">
    <location>
        <begin position="37"/>
        <end position="48"/>
    </location>
</feature>
<dbReference type="PANTHER" id="PTHR10587">
    <property type="entry name" value="GLYCOSYL TRANSFERASE-RELATED"/>
    <property type="match status" value="1"/>
</dbReference>
<dbReference type="EMBL" id="FNNQ01000002">
    <property type="protein sequence ID" value="SDW23329.1"/>
    <property type="molecule type" value="Genomic_DNA"/>
</dbReference>
<dbReference type="Proteomes" id="UP000198534">
    <property type="component" value="Unassembled WGS sequence"/>
</dbReference>
<dbReference type="Gene3D" id="3.20.20.370">
    <property type="entry name" value="Glycoside hydrolase/deacetylase"/>
    <property type="match status" value="1"/>
</dbReference>
<dbReference type="PROSITE" id="PS51257">
    <property type="entry name" value="PROKAR_LIPOPROTEIN"/>
    <property type="match status" value="1"/>
</dbReference>
<feature type="compositionally biased region" description="Basic and acidic residues" evidence="1">
    <location>
        <begin position="49"/>
        <end position="98"/>
    </location>
</feature>
<keyword evidence="4" id="KW-1185">Reference proteome</keyword>
<dbReference type="CDD" id="cd10917">
    <property type="entry name" value="CE4_NodB_like_6s_7s"/>
    <property type="match status" value="1"/>
</dbReference>
<dbReference type="GO" id="GO:0016810">
    <property type="term" value="F:hydrolase activity, acting on carbon-nitrogen (but not peptide) bonds"/>
    <property type="evidence" value="ECO:0007669"/>
    <property type="project" value="InterPro"/>
</dbReference>
<dbReference type="Pfam" id="PF01522">
    <property type="entry name" value="Polysacc_deac_1"/>
    <property type="match status" value="1"/>
</dbReference>
<feature type="domain" description="NodB homology" evidence="2">
    <location>
        <begin position="112"/>
        <end position="291"/>
    </location>
</feature>
<dbReference type="OrthoDB" id="9812065at2"/>
<dbReference type="STRING" id="1048340.SAMN05444487_10223"/>
<evidence type="ECO:0000313" key="3">
    <source>
        <dbReference type="EMBL" id="SDW23329.1"/>
    </source>
</evidence>
<accession>A0A1H2RXJ3</accession>
<evidence type="ECO:0000313" key="4">
    <source>
        <dbReference type="Proteomes" id="UP000198534"/>
    </source>
</evidence>
<reference evidence="3 4" key="1">
    <citation type="submission" date="2016-10" db="EMBL/GenBank/DDBJ databases">
        <authorList>
            <person name="de Groot N.N."/>
        </authorList>
    </citation>
    <scope>NUCLEOTIDE SEQUENCE [LARGE SCALE GENOMIC DNA]</scope>
    <source>
        <strain evidence="3 4">DSM 45610</strain>
    </source>
</reference>
<dbReference type="SUPFAM" id="SSF88713">
    <property type="entry name" value="Glycoside hydrolase/deacetylase"/>
    <property type="match status" value="1"/>
</dbReference>
<dbReference type="RefSeq" id="WP_091735530.1">
    <property type="nucleotide sequence ID" value="NZ_FNNQ01000002.1"/>
</dbReference>
<dbReference type="PROSITE" id="PS51677">
    <property type="entry name" value="NODB"/>
    <property type="match status" value="1"/>
</dbReference>
<evidence type="ECO:0000259" key="2">
    <source>
        <dbReference type="PROSITE" id="PS51677"/>
    </source>
</evidence>
<sequence>MKRNLWVFFLLLTVSISCIWIWNATSASEAEKTATKPTKKVEKKKKEKKRDTSKSADIQDRDQQDKDKKKQSEKGSMDKDKLQPNDPDRSKKSSKKEPITPAVIYQGPKNIKQIALTFDDGPDGTYTPEILDILRKKRVYATFFVIGKEVRKHPKVAKKIVKENHVIASHTWDHPFLPKLSNERINGELDRNYREVYKYTGKKMSLLRPPYGATKGIEKKLAQKGYRIINWNVDSRDWTRPSPSMIQQTVLNGGKAGSIILLHSGGGDRSRTVAALPGLIDKLRQQGYQFTTVDRLIGISPYRN</sequence>
<organism evidence="3 4">
    <name type="scientific">Marininema mesophilum</name>
    <dbReference type="NCBI Taxonomy" id="1048340"/>
    <lineage>
        <taxon>Bacteria</taxon>
        <taxon>Bacillati</taxon>
        <taxon>Bacillota</taxon>
        <taxon>Bacilli</taxon>
        <taxon>Bacillales</taxon>
        <taxon>Thermoactinomycetaceae</taxon>
        <taxon>Marininema</taxon>
    </lineage>
</organism>
<dbReference type="InterPro" id="IPR011330">
    <property type="entry name" value="Glyco_hydro/deAcase_b/a-brl"/>
</dbReference>